<organism evidence="1 2">
    <name type="scientific">Candidatus Iainarchaeum sp</name>
    <dbReference type="NCBI Taxonomy" id="3101447"/>
    <lineage>
        <taxon>Archaea</taxon>
        <taxon>Candidatus Iainarchaeota</taxon>
        <taxon>Candidatus Iainarchaeia</taxon>
        <taxon>Candidatus Iainarchaeales</taxon>
        <taxon>Candidatus Iainarchaeaceae</taxon>
        <taxon>Candidatus Iainarchaeum</taxon>
    </lineage>
</organism>
<dbReference type="AlphaFoldDB" id="A0A8T3YKI3"/>
<comment type="caution">
    <text evidence="1">The sequence shown here is derived from an EMBL/GenBank/DDBJ whole genome shotgun (WGS) entry which is preliminary data.</text>
</comment>
<accession>A0A8T3YKI3</accession>
<evidence type="ECO:0000313" key="2">
    <source>
        <dbReference type="Proteomes" id="UP000732298"/>
    </source>
</evidence>
<name>A0A8T3YKI3_9ARCH</name>
<dbReference type="EMBL" id="JACQPB010000030">
    <property type="protein sequence ID" value="MBI4210312.1"/>
    <property type="molecule type" value="Genomic_DNA"/>
</dbReference>
<reference evidence="1" key="1">
    <citation type="submission" date="2020-07" db="EMBL/GenBank/DDBJ databases">
        <title>Huge and variable diversity of episymbiotic CPR bacteria and DPANN archaea in groundwater ecosystems.</title>
        <authorList>
            <person name="He C.Y."/>
            <person name="Keren R."/>
            <person name="Whittaker M."/>
            <person name="Farag I.F."/>
            <person name="Doudna J."/>
            <person name="Cate J.H.D."/>
            <person name="Banfield J.F."/>
        </authorList>
    </citation>
    <scope>NUCLEOTIDE SEQUENCE</scope>
    <source>
        <strain evidence="1">NC_groundwater_1296_Ag_S-0.2um_52_80</strain>
    </source>
</reference>
<evidence type="ECO:0000313" key="1">
    <source>
        <dbReference type="EMBL" id="MBI4210312.1"/>
    </source>
</evidence>
<dbReference type="Proteomes" id="UP000732298">
    <property type="component" value="Unassembled WGS sequence"/>
</dbReference>
<sequence length="163" mass="18510">MGMLGRKGRKIRSMVLAAYMAEVDRKLPLTDAATILYKKFGATDCSWDHIYNWIVKATKAKGVERRGGWHAEKRATAEQAVAKACEGIRRKVSAISAPELVRRINAHRVKPLSEATIRQGVILFNSTSKQKLSIGENMMAARKLAARQRIKQWQWRMQKRAHP</sequence>
<gene>
    <name evidence="1" type="ORF">HY544_02280</name>
</gene>
<proteinExistence type="predicted"/>
<protein>
    <submittedName>
        <fullName evidence="1">Uncharacterized protein</fullName>
    </submittedName>
</protein>